<keyword evidence="7" id="KW-1185">Reference proteome</keyword>
<dbReference type="Gene3D" id="2.40.30.110">
    <property type="entry name" value="Aminomethyltransferase beta-barrel domains"/>
    <property type="match status" value="1"/>
</dbReference>
<feature type="domain" description="FAD dependent oxidoreductase central" evidence="5">
    <location>
        <begin position="424"/>
        <end position="479"/>
    </location>
</feature>
<dbReference type="SUPFAM" id="SSF101790">
    <property type="entry name" value="Aminomethyltransferase beta-barrel domain"/>
    <property type="match status" value="1"/>
</dbReference>
<dbReference type="Pfam" id="PF08669">
    <property type="entry name" value="GCV_T_C"/>
    <property type="match status" value="1"/>
</dbReference>
<gene>
    <name evidence="6" type="ORF">SNE40_005113</name>
</gene>
<feature type="domain" description="Aminomethyltransferase C-terminal" evidence="4">
    <location>
        <begin position="795"/>
        <end position="875"/>
    </location>
</feature>
<evidence type="ECO:0000259" key="4">
    <source>
        <dbReference type="Pfam" id="PF08669"/>
    </source>
</evidence>
<name>A0AAN8Q6H7_PATCE</name>
<dbReference type="GO" id="GO:0005759">
    <property type="term" value="C:mitochondrial matrix"/>
    <property type="evidence" value="ECO:0007669"/>
    <property type="project" value="TreeGrafter"/>
</dbReference>
<feature type="domain" description="FAD dependent oxidoreductase" evidence="2">
    <location>
        <begin position="64"/>
        <end position="421"/>
    </location>
</feature>
<dbReference type="Gene3D" id="3.30.9.10">
    <property type="entry name" value="D-Amino Acid Oxidase, subunit A, domain 2"/>
    <property type="match status" value="1"/>
</dbReference>
<dbReference type="Gene3D" id="3.50.50.60">
    <property type="entry name" value="FAD/NAD(P)-binding domain"/>
    <property type="match status" value="1"/>
</dbReference>
<evidence type="ECO:0000313" key="7">
    <source>
        <dbReference type="Proteomes" id="UP001347796"/>
    </source>
</evidence>
<dbReference type="Gene3D" id="3.30.70.1400">
    <property type="entry name" value="Aminomethyltransferase beta-barrel domains"/>
    <property type="match status" value="1"/>
</dbReference>
<evidence type="ECO:0000259" key="3">
    <source>
        <dbReference type="Pfam" id="PF01571"/>
    </source>
</evidence>
<reference evidence="6 7" key="1">
    <citation type="submission" date="2024-01" db="EMBL/GenBank/DDBJ databases">
        <title>The genome of the rayed Mediterranean limpet Patella caerulea (Linnaeus, 1758).</title>
        <authorList>
            <person name="Anh-Thu Weber A."/>
            <person name="Halstead-Nussloch G."/>
        </authorList>
    </citation>
    <scope>NUCLEOTIDE SEQUENCE [LARGE SCALE GENOMIC DNA]</scope>
    <source>
        <strain evidence="6">AATW-2023a</strain>
        <tissue evidence="6">Whole specimen</tissue>
    </source>
</reference>
<feature type="domain" description="GCVT N-terminal" evidence="3">
    <location>
        <begin position="481"/>
        <end position="765"/>
    </location>
</feature>
<dbReference type="InterPro" id="IPR029043">
    <property type="entry name" value="GcvT/YgfZ_C"/>
</dbReference>
<dbReference type="PANTHER" id="PTHR13847:SF193">
    <property type="entry name" value="PYRUVATE DEHYDROGENASE PHOSPHATASE REGULATORY SUBUNIT, MITOCHONDRIAL"/>
    <property type="match status" value="1"/>
</dbReference>
<evidence type="ECO:0000256" key="1">
    <source>
        <dbReference type="ARBA" id="ARBA00008609"/>
    </source>
</evidence>
<proteinExistence type="inferred from homology"/>
<dbReference type="InterPro" id="IPR013977">
    <property type="entry name" value="GcvT_C"/>
</dbReference>
<dbReference type="SUPFAM" id="SSF51905">
    <property type="entry name" value="FAD/NAD(P)-binding domain"/>
    <property type="match status" value="1"/>
</dbReference>
<dbReference type="InterPro" id="IPR006222">
    <property type="entry name" value="GCVT_N"/>
</dbReference>
<comment type="caution">
    <text evidence="6">The sequence shown here is derived from an EMBL/GenBank/DDBJ whole genome shotgun (WGS) entry which is preliminary data.</text>
</comment>
<dbReference type="InterPro" id="IPR006076">
    <property type="entry name" value="FAD-dep_OxRdtase"/>
</dbReference>
<dbReference type="InterPro" id="IPR032503">
    <property type="entry name" value="FAO_M"/>
</dbReference>
<evidence type="ECO:0000259" key="5">
    <source>
        <dbReference type="Pfam" id="PF16350"/>
    </source>
</evidence>
<dbReference type="InterPro" id="IPR027266">
    <property type="entry name" value="TrmE/GcvT-like"/>
</dbReference>
<dbReference type="Pfam" id="PF01571">
    <property type="entry name" value="GCV_T"/>
    <property type="match status" value="1"/>
</dbReference>
<dbReference type="Pfam" id="PF01266">
    <property type="entry name" value="DAO"/>
    <property type="match status" value="1"/>
</dbReference>
<protein>
    <recommendedName>
        <fullName evidence="8">Pyruvate dehydrogenase phosphatase regulatory subunit, mitochondrial</fullName>
    </recommendedName>
</protein>
<comment type="similarity">
    <text evidence="1">Belongs to the GcvT family.</text>
</comment>
<sequence length="898" mass="101373">MELRRIVRPCFNIHKHFAHSALRGRNGLEGARNVCHRVHDKRAYSSGTASSLEREAVPLPQEARVVICGGGILGTSVAYHLTERGWTDVVLLEQGSLTCGTTWHSAGMVGQLRNNTIEMDVTRYSRDLFKRLEEDGHGLGWKECGSINIARTHERMIDFKRKHALASAIGFEVHMLTPREVKEKCPLLKSDDLEGGLWIPSDGVVTAPDVAMAFSKLAKSKGVKIIEGVKVQKIQTQNDAVKAVKTSNGKINCEYFVNCAGQWSREVGKLSIPKVRVPLHACEHYYLVTKPLEGVDRMMPVIRDFDGYISTREWNGGILAGGFEPEARPVFHTGVPDKFEFQLLQEDWDHFQILLEQVLHRYPVLERAEIRQLVNGPESFTPDSNWILGESAEVDHYYVAAGMNSRGIVGSGGIGKYMAEWIIDGQPSIDLWQYDVRRYVGHHNNRQFLQARMREVLGQQYSLRYPGVEHRTGRKLRTSPLHTRLEVSGACFGETMAYERPMWFDPDKRDRGEDVYNHQGSFNKPAWFDIVQAEYVACKERVCLIDMSSFAKFEIKSPGKEALEYLQYLCSNDVDLESGSIIHTGMQNVLGGFENDCSIARLSDNCFFMICPATQQTRASSWLHRHLPPDGSVQVRDVTSMFSGINVIGPHAQQLLADVTDVSTDKKDFHVMTCKVIDVGHAGGIRAMRLTHTGEDGFILYIPSEYTLHVYDTLVDAGKDYGVRNAGYYALRHLRIEKSFAYWGLDINAYTTPLECGREFRVKFDGDDFIGKEALVKQKKEGVGQKFVQFILENFDVDDDVWPWGNEPIFRNGRYVGKTSTCGYGFTLNRMVCLGFIRDCDESAQPKMNPNIYDYVMDKNAVYEIDIAGRKYLAKPGIHTPKLALSVVDPSLLASLYK</sequence>
<evidence type="ECO:0000313" key="6">
    <source>
        <dbReference type="EMBL" id="KAK6189068.1"/>
    </source>
</evidence>
<accession>A0AAN8Q6H7</accession>
<dbReference type="SUPFAM" id="SSF103025">
    <property type="entry name" value="Folate-binding domain"/>
    <property type="match status" value="1"/>
</dbReference>
<dbReference type="Gene3D" id="3.30.1360.120">
    <property type="entry name" value="Probable tRNA modification gtpase trme, domain 1"/>
    <property type="match status" value="1"/>
</dbReference>
<dbReference type="Pfam" id="PF16350">
    <property type="entry name" value="FAO_M"/>
    <property type="match status" value="1"/>
</dbReference>
<dbReference type="InterPro" id="IPR036188">
    <property type="entry name" value="FAD/NAD-bd_sf"/>
</dbReference>
<dbReference type="EMBL" id="JAZGQO010000003">
    <property type="protein sequence ID" value="KAK6189068.1"/>
    <property type="molecule type" value="Genomic_DNA"/>
</dbReference>
<dbReference type="Proteomes" id="UP001347796">
    <property type="component" value="Unassembled WGS sequence"/>
</dbReference>
<evidence type="ECO:0000259" key="2">
    <source>
        <dbReference type="Pfam" id="PF01266"/>
    </source>
</evidence>
<dbReference type="AlphaFoldDB" id="A0AAN8Q6H7"/>
<dbReference type="SUPFAM" id="SSF54373">
    <property type="entry name" value="FAD-linked reductases, C-terminal domain"/>
    <property type="match status" value="1"/>
</dbReference>
<dbReference type="FunFam" id="3.30.70.1400:FF:000003">
    <property type="entry name" value="Pyruvate dehydrogenase phosphatase regulatory subunit"/>
    <property type="match status" value="1"/>
</dbReference>
<evidence type="ECO:0008006" key="8">
    <source>
        <dbReference type="Google" id="ProtNLM"/>
    </source>
</evidence>
<dbReference type="PANTHER" id="PTHR13847">
    <property type="entry name" value="SARCOSINE DEHYDROGENASE-RELATED"/>
    <property type="match status" value="1"/>
</dbReference>
<organism evidence="6 7">
    <name type="scientific">Patella caerulea</name>
    <name type="common">Rayed Mediterranean limpet</name>
    <dbReference type="NCBI Taxonomy" id="87958"/>
    <lineage>
        <taxon>Eukaryota</taxon>
        <taxon>Metazoa</taxon>
        <taxon>Spiralia</taxon>
        <taxon>Lophotrochozoa</taxon>
        <taxon>Mollusca</taxon>
        <taxon>Gastropoda</taxon>
        <taxon>Patellogastropoda</taxon>
        <taxon>Patelloidea</taxon>
        <taxon>Patellidae</taxon>
        <taxon>Patella</taxon>
    </lineage>
</organism>